<dbReference type="PROSITE" id="PS00497">
    <property type="entry name" value="TYROSINASE_1"/>
    <property type="match status" value="1"/>
</dbReference>
<keyword evidence="2" id="KW-0186">Copper</keyword>
<dbReference type="AlphaFoldDB" id="A0A4Q7Z0G8"/>
<evidence type="ECO:0000259" key="3">
    <source>
        <dbReference type="PROSITE" id="PS00497"/>
    </source>
</evidence>
<dbReference type="InterPro" id="IPR008922">
    <property type="entry name" value="Di-copper_centre_dom_sf"/>
</dbReference>
<organism evidence="5 6">
    <name type="scientific">Edaphobacter modestus</name>
    <dbReference type="NCBI Taxonomy" id="388466"/>
    <lineage>
        <taxon>Bacteria</taxon>
        <taxon>Pseudomonadati</taxon>
        <taxon>Acidobacteriota</taxon>
        <taxon>Terriglobia</taxon>
        <taxon>Terriglobales</taxon>
        <taxon>Acidobacteriaceae</taxon>
        <taxon>Edaphobacter</taxon>
    </lineage>
</organism>
<evidence type="ECO:0000259" key="4">
    <source>
        <dbReference type="PROSITE" id="PS00498"/>
    </source>
</evidence>
<dbReference type="InterPro" id="IPR002227">
    <property type="entry name" value="Tyrosinase_Cu-bd"/>
</dbReference>
<feature type="domain" description="Tyrosinase copper-binding" evidence="3">
    <location>
        <begin position="219"/>
        <end position="236"/>
    </location>
</feature>
<protein>
    <submittedName>
        <fullName evidence="5">Tyrosinase</fullName>
    </submittedName>
</protein>
<sequence>MSVLGSKTRLDRIRELLKEASHGDASSYAGQELWSLPYDRLMATQLCGSPLIEIKKGSHSCCGGGAATKSSALLQGLRGEAPFDGSQFPRLPWGQSAMDAQHISEIADWIADGAPEFDPEGQSYGLKEKDWKSDTTRVEVVPEAYSDVAKEYAEYSGLVNEYKHQKGELRQRMNIDCMTPPQLEKLRYVFREMYALNSWPQDARSYNNMALIHQNHCQHGWERFLPWHRIYLYEFEQVMQDICPGVTMPYWDWTMPAYMPSKPQDGAIIPPSMQAFLNEESLVFLKGQGIPVKPLEVLVGKRFPSQQKFYAEVEKLIDPKYTAGVYRNRFTDALLDANSLWYPLRYPAEFQDSQKKPSTINKVIHYHYPTADDMEQIMSLRTFRDFGGGSLYNDAYGFMDQNPHNTMHIWTGGMNSYVAPTQPPADRNKAVKVADRQFHKRADLYTQPPNGDMFSNLTASYDPIFWPIHANIDRLWSDWQEMQPHALPEDMDSVMTPWSYTIRDTLKMSRFGYEYVKSTCLLPVGAESPVEGFVSKPIDIEGTVRSSFAKAEVRLHRVPQLPRSCFVRVFLNLQDANANTPIDDSHYAGYLAIFGHGDCIGGPGHCEVPQRGKYDLRPRSHNTPRNHRVDVTKCAKRLFAEGASSIQITLVVVGADYQEEHELLRLDGVSLNFLD</sequence>
<dbReference type="PRINTS" id="PR00092">
    <property type="entry name" value="TYROSINASE"/>
</dbReference>
<comment type="caution">
    <text evidence="5">The sequence shown here is derived from an EMBL/GenBank/DDBJ whole genome shotgun (WGS) entry which is preliminary data.</text>
</comment>
<dbReference type="GO" id="GO:0046872">
    <property type="term" value="F:metal ion binding"/>
    <property type="evidence" value="ECO:0007669"/>
    <property type="project" value="UniProtKB-KW"/>
</dbReference>
<proteinExistence type="predicted"/>
<reference evidence="5 6" key="1">
    <citation type="submission" date="2019-02" db="EMBL/GenBank/DDBJ databases">
        <title>Genomic Encyclopedia of Archaeal and Bacterial Type Strains, Phase II (KMG-II): from individual species to whole genera.</title>
        <authorList>
            <person name="Goeker M."/>
        </authorList>
    </citation>
    <scope>NUCLEOTIDE SEQUENCE [LARGE SCALE GENOMIC DNA]</scope>
    <source>
        <strain evidence="5 6">DSM 18101</strain>
    </source>
</reference>
<evidence type="ECO:0000256" key="2">
    <source>
        <dbReference type="ARBA" id="ARBA00023008"/>
    </source>
</evidence>
<dbReference type="GO" id="GO:0016491">
    <property type="term" value="F:oxidoreductase activity"/>
    <property type="evidence" value="ECO:0007669"/>
    <property type="project" value="InterPro"/>
</dbReference>
<dbReference type="PANTHER" id="PTHR11474:SF76">
    <property type="entry name" value="SHKT DOMAIN-CONTAINING PROTEIN"/>
    <property type="match status" value="1"/>
</dbReference>
<feature type="domain" description="Tyrosinase copper-binding" evidence="4">
    <location>
        <begin position="462"/>
        <end position="473"/>
    </location>
</feature>
<dbReference type="Proteomes" id="UP000292958">
    <property type="component" value="Unassembled WGS sequence"/>
</dbReference>
<dbReference type="PANTHER" id="PTHR11474">
    <property type="entry name" value="TYROSINASE FAMILY MEMBER"/>
    <property type="match status" value="1"/>
</dbReference>
<accession>A0A4Q7Z0G8</accession>
<evidence type="ECO:0000313" key="5">
    <source>
        <dbReference type="EMBL" id="RZU43707.1"/>
    </source>
</evidence>
<dbReference type="InterPro" id="IPR050316">
    <property type="entry name" value="Tyrosinase/Hemocyanin"/>
</dbReference>
<gene>
    <name evidence="5" type="ORF">BDD14_5405</name>
</gene>
<dbReference type="Pfam" id="PF00264">
    <property type="entry name" value="Tyrosinase"/>
    <property type="match status" value="1"/>
</dbReference>
<dbReference type="Gene3D" id="1.10.1280.10">
    <property type="entry name" value="Di-copper center containing domain from catechol oxidase"/>
    <property type="match status" value="1"/>
</dbReference>
<dbReference type="EMBL" id="SHKW01000001">
    <property type="protein sequence ID" value="RZU43707.1"/>
    <property type="molecule type" value="Genomic_DNA"/>
</dbReference>
<dbReference type="SUPFAM" id="SSF48056">
    <property type="entry name" value="Di-copper centre-containing domain"/>
    <property type="match status" value="1"/>
</dbReference>
<name>A0A4Q7Z0G8_9BACT</name>
<keyword evidence="1" id="KW-0479">Metal-binding</keyword>
<dbReference type="PROSITE" id="PS00498">
    <property type="entry name" value="TYROSINASE_2"/>
    <property type="match status" value="1"/>
</dbReference>
<keyword evidence="6" id="KW-1185">Reference proteome</keyword>
<evidence type="ECO:0000313" key="6">
    <source>
        <dbReference type="Proteomes" id="UP000292958"/>
    </source>
</evidence>
<evidence type="ECO:0000256" key="1">
    <source>
        <dbReference type="ARBA" id="ARBA00022723"/>
    </source>
</evidence>